<accession>A0A081BZE2</accession>
<comment type="similarity">
    <text evidence="1">Belongs to the RecJ family.</text>
</comment>
<dbReference type="NCBIfam" id="TIGR00644">
    <property type="entry name" value="recJ"/>
    <property type="match status" value="1"/>
</dbReference>
<name>A0A081BZE2_VECG1</name>
<dbReference type="GO" id="GO:0006310">
    <property type="term" value="P:DNA recombination"/>
    <property type="evidence" value="ECO:0007669"/>
    <property type="project" value="InterPro"/>
</dbReference>
<dbReference type="InterPro" id="IPR001667">
    <property type="entry name" value="DDH_dom"/>
</dbReference>
<dbReference type="Gene3D" id="3.10.310.30">
    <property type="match status" value="1"/>
</dbReference>
<dbReference type="PANTHER" id="PTHR30255">
    <property type="entry name" value="SINGLE-STRANDED-DNA-SPECIFIC EXONUCLEASE RECJ"/>
    <property type="match status" value="1"/>
</dbReference>
<dbReference type="GO" id="GO:0008409">
    <property type="term" value="F:5'-3' exonuclease activity"/>
    <property type="evidence" value="ECO:0007669"/>
    <property type="project" value="InterPro"/>
</dbReference>
<protein>
    <recommendedName>
        <fullName evidence="2">Single-stranded-DNA-specific exonuclease RecJ</fullName>
    </recommendedName>
</protein>
<dbReference type="GO" id="GO:0006281">
    <property type="term" value="P:DNA repair"/>
    <property type="evidence" value="ECO:0007669"/>
    <property type="project" value="InterPro"/>
</dbReference>
<dbReference type="Proteomes" id="UP000030661">
    <property type="component" value="Unassembled WGS sequence"/>
</dbReference>
<dbReference type="InterPro" id="IPR004610">
    <property type="entry name" value="RecJ"/>
</dbReference>
<gene>
    <name evidence="9" type="ORF">U27_04664</name>
</gene>
<evidence type="ECO:0000259" key="8">
    <source>
        <dbReference type="Pfam" id="PF17768"/>
    </source>
</evidence>
<dbReference type="Pfam" id="PF02272">
    <property type="entry name" value="DHHA1"/>
    <property type="match status" value="1"/>
</dbReference>
<evidence type="ECO:0000256" key="2">
    <source>
        <dbReference type="ARBA" id="ARBA00019841"/>
    </source>
</evidence>
<keyword evidence="10" id="KW-1185">Reference proteome</keyword>
<evidence type="ECO:0000313" key="9">
    <source>
        <dbReference type="EMBL" id="GAK57697.1"/>
    </source>
</evidence>
<dbReference type="eggNOG" id="COG0608">
    <property type="taxonomic scope" value="Bacteria"/>
</dbReference>
<dbReference type="InterPro" id="IPR038763">
    <property type="entry name" value="DHH_sf"/>
</dbReference>
<evidence type="ECO:0000313" key="10">
    <source>
        <dbReference type="Proteomes" id="UP000030661"/>
    </source>
</evidence>
<feature type="domain" description="DHHA1" evidence="7">
    <location>
        <begin position="342"/>
        <end position="434"/>
    </location>
</feature>
<dbReference type="HOGENOM" id="CLU_009736_5_2_0"/>
<organism evidence="9">
    <name type="scientific">Vecturithrix granuli</name>
    <dbReference type="NCBI Taxonomy" id="1499967"/>
    <lineage>
        <taxon>Bacteria</taxon>
        <taxon>Candidatus Moduliflexota</taxon>
        <taxon>Candidatus Vecturitrichia</taxon>
        <taxon>Candidatus Vecturitrichales</taxon>
        <taxon>Candidatus Vecturitrichaceae</taxon>
        <taxon>Candidatus Vecturithrix</taxon>
    </lineage>
</organism>
<dbReference type="Pfam" id="PF17768">
    <property type="entry name" value="RecJ_OB"/>
    <property type="match status" value="1"/>
</dbReference>
<dbReference type="Gene3D" id="3.90.1640.30">
    <property type="match status" value="1"/>
</dbReference>
<sequence length="560" mass="63046">MLSLTNKQWQILHENDGGPILAMLTANRHIDDFDAFCRLSFANNLHDPFLMPDMQKAVDMLRTAQKDHWRVMIVGDYDADGITGTALLYETFQALGIQQVICRLPHRIHDGYGFQPHIVQEAIRDHVNLIITVDNGVSSYEAIELAKAHGIMVMICDHHTIPEILPPADVILHPKLEGCEYPFKDLTGVGVAFKFAQAACPRLMSSEEAERFLKWSLDLVAIGTVADCATVMGENRVLIKYGLMVIEKTRRPGLQNMLKMCMGRTPAYDTTLIGFRIAPRINAAGRISHPDSSLKLLLTKNVLEANLLANELQTLNAKRQQKMQQSVEQAKLQLYDQILREKILIAKSKEWHPGIVGLIAGKLMEEYYRPAIIFHERDDGILVASARSTEHFNIIRALTQHKELLLRFGGHSQAAGCSVAPDKYEAFCEKMKALADQTLADEHLHPLLKIDCELLPEQVTMELKRQIDLLEPYGIGNERPLFLLKHLEVQRMNAVGNGGTHLQLWLKFNGKTLKGIAFQQGLLAEKLKTGDRISVACHLQENTWNGETSLEIEVVDVQRE</sequence>
<feature type="domain" description="DDH" evidence="6">
    <location>
        <begin position="70"/>
        <end position="224"/>
    </location>
</feature>
<dbReference type="PANTHER" id="PTHR30255:SF2">
    <property type="entry name" value="SINGLE-STRANDED-DNA-SPECIFIC EXONUCLEASE RECJ"/>
    <property type="match status" value="1"/>
</dbReference>
<keyword evidence="5 9" id="KW-0269">Exonuclease</keyword>
<evidence type="ECO:0000256" key="5">
    <source>
        <dbReference type="ARBA" id="ARBA00022839"/>
    </source>
</evidence>
<evidence type="ECO:0000259" key="7">
    <source>
        <dbReference type="Pfam" id="PF02272"/>
    </source>
</evidence>
<evidence type="ECO:0000256" key="1">
    <source>
        <dbReference type="ARBA" id="ARBA00005915"/>
    </source>
</evidence>
<feature type="domain" description="RecJ OB" evidence="8">
    <location>
        <begin position="450"/>
        <end position="556"/>
    </location>
</feature>
<dbReference type="EMBL" id="DF820466">
    <property type="protein sequence ID" value="GAK57697.1"/>
    <property type="molecule type" value="Genomic_DNA"/>
</dbReference>
<dbReference type="InterPro" id="IPR041122">
    <property type="entry name" value="RecJ_OB"/>
</dbReference>
<dbReference type="InterPro" id="IPR003156">
    <property type="entry name" value="DHHA1_dom"/>
</dbReference>
<keyword evidence="4" id="KW-0378">Hydrolase</keyword>
<dbReference type="AlphaFoldDB" id="A0A081BZE2"/>
<dbReference type="STRING" id="1499967.U27_04664"/>
<reference evidence="9" key="1">
    <citation type="journal article" date="2015" name="PeerJ">
        <title>First genomic representation of candidate bacterial phylum KSB3 points to enhanced environmental sensing as a trigger of wastewater bulking.</title>
        <authorList>
            <person name="Sekiguchi Y."/>
            <person name="Ohashi A."/>
            <person name="Parks D.H."/>
            <person name="Yamauchi T."/>
            <person name="Tyson G.W."/>
            <person name="Hugenholtz P."/>
        </authorList>
    </citation>
    <scope>NUCLEOTIDE SEQUENCE [LARGE SCALE GENOMIC DNA]</scope>
</reference>
<proteinExistence type="inferred from homology"/>
<dbReference type="InterPro" id="IPR051673">
    <property type="entry name" value="SSDNA_exonuclease_RecJ"/>
</dbReference>
<evidence type="ECO:0000256" key="3">
    <source>
        <dbReference type="ARBA" id="ARBA00022722"/>
    </source>
</evidence>
<dbReference type="Pfam" id="PF01368">
    <property type="entry name" value="DHH"/>
    <property type="match status" value="1"/>
</dbReference>
<dbReference type="SUPFAM" id="SSF64182">
    <property type="entry name" value="DHH phosphoesterases"/>
    <property type="match status" value="1"/>
</dbReference>
<evidence type="ECO:0000259" key="6">
    <source>
        <dbReference type="Pfam" id="PF01368"/>
    </source>
</evidence>
<evidence type="ECO:0000256" key="4">
    <source>
        <dbReference type="ARBA" id="ARBA00022801"/>
    </source>
</evidence>
<keyword evidence="3" id="KW-0540">Nuclease</keyword>
<dbReference type="GO" id="GO:0003676">
    <property type="term" value="F:nucleic acid binding"/>
    <property type="evidence" value="ECO:0007669"/>
    <property type="project" value="InterPro"/>
</dbReference>